<accession>A0A6M6JM18</accession>
<keyword evidence="3" id="KW-1185">Reference proteome</keyword>
<evidence type="ECO:0000313" key="2">
    <source>
        <dbReference type="EMBL" id="QJY47977.1"/>
    </source>
</evidence>
<sequence>MTSRNTPASTGTSRAVHMVDTLVEAPGGRIARSGGARAGRHLLPPQRHEEWEG</sequence>
<dbReference type="Proteomes" id="UP000505377">
    <property type="component" value="Chromosome"/>
</dbReference>
<organism evidence="2 3">
    <name type="scientific">Pseudonocardia broussonetiae</name>
    <dbReference type="NCBI Taxonomy" id="2736640"/>
    <lineage>
        <taxon>Bacteria</taxon>
        <taxon>Bacillati</taxon>
        <taxon>Actinomycetota</taxon>
        <taxon>Actinomycetes</taxon>
        <taxon>Pseudonocardiales</taxon>
        <taxon>Pseudonocardiaceae</taxon>
        <taxon>Pseudonocardia</taxon>
    </lineage>
</organism>
<feature type="region of interest" description="Disordered" evidence="1">
    <location>
        <begin position="27"/>
        <end position="53"/>
    </location>
</feature>
<name>A0A6M6JM18_9PSEU</name>
<reference evidence="2 3" key="1">
    <citation type="submission" date="2020-05" db="EMBL/GenBank/DDBJ databases">
        <authorList>
            <person name="Mo P."/>
        </authorList>
    </citation>
    <scope>NUCLEOTIDE SEQUENCE [LARGE SCALE GENOMIC DNA]</scope>
    <source>
        <strain evidence="2 3">Gen01</strain>
    </source>
</reference>
<dbReference type="EMBL" id="CP053564">
    <property type="protein sequence ID" value="QJY47977.1"/>
    <property type="molecule type" value="Genomic_DNA"/>
</dbReference>
<dbReference type="RefSeq" id="WP_172161176.1">
    <property type="nucleotide sequence ID" value="NZ_CP053564.1"/>
</dbReference>
<protein>
    <submittedName>
        <fullName evidence="2">Uncharacterized protein</fullName>
    </submittedName>
</protein>
<evidence type="ECO:0000256" key="1">
    <source>
        <dbReference type="SAM" id="MobiDB-lite"/>
    </source>
</evidence>
<evidence type="ECO:0000313" key="3">
    <source>
        <dbReference type="Proteomes" id="UP000505377"/>
    </source>
</evidence>
<dbReference type="KEGG" id="pbro:HOP40_21040"/>
<dbReference type="AlphaFoldDB" id="A0A6M6JM18"/>
<proteinExistence type="predicted"/>
<gene>
    <name evidence="2" type="ORF">HOP40_21040</name>
</gene>